<dbReference type="Pfam" id="PF13490">
    <property type="entry name" value="zf-HC2"/>
    <property type="match status" value="1"/>
</dbReference>
<keyword evidence="1" id="KW-0805">Transcription regulation</keyword>
<reference evidence="5 6" key="1">
    <citation type="submission" date="2018-06" db="EMBL/GenBank/DDBJ databases">
        <title>Draft genome sequence of Modestobacter versicolor CP153-2.</title>
        <authorList>
            <person name="Gundlapally S.R."/>
        </authorList>
    </citation>
    <scope>NUCLEOTIDE SEQUENCE [LARGE SCALE GENOMIC DNA]</scope>
    <source>
        <strain evidence="5 6">CP153-2</strain>
    </source>
</reference>
<protein>
    <submittedName>
        <fullName evidence="5">Anti-sigma factor</fullName>
    </submittedName>
</protein>
<evidence type="ECO:0000313" key="6">
    <source>
        <dbReference type="Proteomes" id="UP000247602"/>
    </source>
</evidence>
<dbReference type="EMBL" id="QKNV01000009">
    <property type="protein sequence ID" value="PZA23264.1"/>
    <property type="molecule type" value="Genomic_DNA"/>
</dbReference>
<accession>A0A323VEG4</accession>
<proteinExistence type="predicted"/>
<reference evidence="4 7" key="2">
    <citation type="submission" date="2020-08" db="EMBL/GenBank/DDBJ databases">
        <title>Sequencing the genomes of 1000 actinobacteria strains.</title>
        <authorList>
            <person name="Klenk H.-P."/>
        </authorList>
    </citation>
    <scope>NUCLEOTIDE SEQUENCE [LARGE SCALE GENOMIC DNA]</scope>
    <source>
        <strain evidence="4 7">DSM 16678</strain>
    </source>
</reference>
<dbReference type="Gene3D" id="1.10.10.1320">
    <property type="entry name" value="Anti-sigma factor, zinc-finger domain"/>
    <property type="match status" value="1"/>
</dbReference>
<evidence type="ECO:0000313" key="5">
    <source>
        <dbReference type="EMBL" id="PZA23264.1"/>
    </source>
</evidence>
<evidence type="ECO:0000313" key="4">
    <source>
        <dbReference type="EMBL" id="MBB3674667.1"/>
    </source>
</evidence>
<dbReference type="EMBL" id="JACIBU010000001">
    <property type="protein sequence ID" value="MBB3674667.1"/>
    <property type="molecule type" value="Genomic_DNA"/>
</dbReference>
<comment type="caution">
    <text evidence="5">The sequence shown here is derived from an EMBL/GenBank/DDBJ whole genome shotgun (WGS) entry which is preliminary data.</text>
</comment>
<feature type="domain" description="Putative zinc-finger" evidence="3">
    <location>
        <begin position="16"/>
        <end position="49"/>
    </location>
</feature>
<dbReference type="InterPro" id="IPR027383">
    <property type="entry name" value="Znf_put"/>
</dbReference>
<evidence type="ECO:0000256" key="1">
    <source>
        <dbReference type="ARBA" id="ARBA00023015"/>
    </source>
</evidence>
<name>A0A323VEG4_9ACTN</name>
<keyword evidence="6" id="KW-1185">Reference proteome</keyword>
<evidence type="ECO:0000256" key="2">
    <source>
        <dbReference type="ARBA" id="ARBA00023163"/>
    </source>
</evidence>
<dbReference type="InterPro" id="IPR041916">
    <property type="entry name" value="Anti_sigma_zinc_sf"/>
</dbReference>
<gene>
    <name evidence="5" type="ORF">DMO24_00975</name>
    <name evidence="4" type="ORF">FHX36_000402</name>
</gene>
<dbReference type="OrthoDB" id="129419at2"/>
<evidence type="ECO:0000259" key="3">
    <source>
        <dbReference type="Pfam" id="PF13490"/>
    </source>
</evidence>
<evidence type="ECO:0000313" key="7">
    <source>
        <dbReference type="Proteomes" id="UP000580718"/>
    </source>
</evidence>
<dbReference type="Proteomes" id="UP000580718">
    <property type="component" value="Unassembled WGS sequence"/>
</dbReference>
<keyword evidence="2" id="KW-0804">Transcription</keyword>
<dbReference type="AlphaFoldDB" id="A0A323VEG4"/>
<organism evidence="5 6">
    <name type="scientific">Modestobacter versicolor</name>
    <dbReference type="NCBI Taxonomy" id="429133"/>
    <lineage>
        <taxon>Bacteria</taxon>
        <taxon>Bacillati</taxon>
        <taxon>Actinomycetota</taxon>
        <taxon>Actinomycetes</taxon>
        <taxon>Geodermatophilales</taxon>
        <taxon>Geodermatophilaceae</taxon>
        <taxon>Modestobacter</taxon>
    </lineage>
</organism>
<sequence>MTGPDPDVVDRGSLNCREFVEIVTDYIEDDLPRAARADFDHHLDVCVGCTNYLDQVRATIALSRTAVLRGTDGDALTQSAREALFEAFRRSRNA</sequence>
<dbReference type="Proteomes" id="UP000247602">
    <property type="component" value="Unassembled WGS sequence"/>
</dbReference>
<dbReference type="RefSeq" id="WP_110550430.1">
    <property type="nucleotide sequence ID" value="NZ_JACIBU010000001.1"/>
</dbReference>